<evidence type="ECO:0000313" key="4">
    <source>
        <dbReference type="Proteomes" id="UP001165561"/>
    </source>
</evidence>
<comment type="caution">
    <text evidence="3">The sequence shown here is derived from an EMBL/GenBank/DDBJ whole genome shotgun (WGS) entry which is preliminary data.</text>
</comment>
<gene>
    <name evidence="3" type="ORF">PU560_05510</name>
</gene>
<evidence type="ECO:0000259" key="1">
    <source>
        <dbReference type="Pfam" id="PF23493"/>
    </source>
</evidence>
<feature type="domain" description="Cysteinyl-tRNA ligase anticodon binding" evidence="1">
    <location>
        <begin position="99"/>
        <end position="151"/>
    </location>
</feature>
<evidence type="ECO:0000259" key="2">
    <source>
        <dbReference type="Pfam" id="PF23494"/>
    </source>
</evidence>
<dbReference type="EMBL" id="JARACI010000717">
    <property type="protein sequence ID" value="MDD9205927.1"/>
    <property type="molecule type" value="Genomic_DNA"/>
</dbReference>
<dbReference type="Pfam" id="PF23493">
    <property type="entry name" value="CysS_C"/>
    <property type="match status" value="1"/>
</dbReference>
<dbReference type="Pfam" id="PF23494">
    <property type="entry name" value="bPH_10"/>
    <property type="match status" value="1"/>
</dbReference>
<sequence>LRVVVTDRRIVMTWGDARVAVPRALVRTVVIDQDLVLLGAGTVELARVRCDVDAARLGGALHRHGYPEPLTADPWATRFRPWPTPEGTATGAPAGPDALTGETRLLLDARARALTEQSHGDAELLRRQLTARGVMVRDIRPFARRPEQQWRSVAMATPQVPVQEAVSIVPETPVPETGVVVPPETPVERELGPAVTVRPGAAPTV</sequence>
<organism evidence="3 4">
    <name type="scientific">Georgenia halotolerans</name>
    <dbReference type="NCBI Taxonomy" id="3028317"/>
    <lineage>
        <taxon>Bacteria</taxon>
        <taxon>Bacillati</taxon>
        <taxon>Actinomycetota</taxon>
        <taxon>Actinomycetes</taxon>
        <taxon>Micrococcales</taxon>
        <taxon>Bogoriellaceae</taxon>
        <taxon>Georgenia</taxon>
    </lineage>
</organism>
<feature type="domain" description="YqeB PH" evidence="2">
    <location>
        <begin position="1"/>
        <end position="67"/>
    </location>
</feature>
<keyword evidence="4" id="KW-1185">Reference proteome</keyword>
<protein>
    <submittedName>
        <fullName evidence="3">Uncharacterized protein</fullName>
    </submittedName>
</protein>
<proteinExistence type="predicted"/>
<evidence type="ECO:0000313" key="3">
    <source>
        <dbReference type="EMBL" id="MDD9205927.1"/>
    </source>
</evidence>
<reference evidence="3" key="1">
    <citation type="submission" date="2023-02" db="EMBL/GenBank/DDBJ databases">
        <title>Georgenia sp.10Sc9-8, isolated from a soil sample collected from the Taklamakan desert.</title>
        <authorList>
            <person name="Liu S."/>
        </authorList>
    </citation>
    <scope>NUCLEOTIDE SEQUENCE</scope>
    <source>
        <strain evidence="3">10Sc9-8</strain>
    </source>
</reference>
<accession>A0ABT5TV38</accession>
<dbReference type="InterPro" id="IPR056411">
    <property type="entry name" value="CysS_C"/>
</dbReference>
<dbReference type="Proteomes" id="UP001165561">
    <property type="component" value="Unassembled WGS sequence"/>
</dbReference>
<name>A0ABT5TV38_9MICO</name>
<dbReference type="InterPro" id="IPR057798">
    <property type="entry name" value="PH_YqeB"/>
</dbReference>
<feature type="non-terminal residue" evidence="3">
    <location>
        <position position="1"/>
    </location>
</feature>